<evidence type="ECO:0000256" key="2">
    <source>
        <dbReference type="ARBA" id="ARBA00023277"/>
    </source>
</evidence>
<accession>A0AAW9RR98</accession>
<dbReference type="RefSeq" id="WP_340330570.1">
    <property type="nucleotide sequence ID" value="NZ_JAZHOF010000006.1"/>
</dbReference>
<reference evidence="4 5" key="1">
    <citation type="submission" date="2024-02" db="EMBL/GenBank/DDBJ databases">
        <title>Genome analysis and characterization of Microbaculum marinisediminis sp. nov., isolated from marine sediment.</title>
        <authorList>
            <person name="Du Z.-J."/>
            <person name="Ye Y.-Q."/>
            <person name="Zhang Z.-R."/>
            <person name="Yuan S.-M."/>
            <person name="Zhang X.-Y."/>
        </authorList>
    </citation>
    <scope>NUCLEOTIDE SEQUENCE [LARGE SCALE GENOMIC DNA]</scope>
    <source>
        <strain evidence="4 5">SDUM1044001</strain>
    </source>
</reference>
<dbReference type="AlphaFoldDB" id="A0AAW9RR98"/>
<sequence length="325" mass="35325">MDILITGGGGMIGRKLVERLAREGTLNGEKIDRVTLQDVVEPTVPPDAPFAVETRTTDLSDPGEADNLVSGHPQVIYHLAAVVSGEAETDFDKGYRVNLTGTWNLLEAVRRAGNVPRLVFTSSIAVYGAPFPEPIPDDFFHQPLTSYGAQKACCELLLSDYTRKGFVDGIGIRLPTICIRPGKPNKAASGFFSGIMREPLAGIEAVCPVDDTVRHWVASPRAAAGFLVHAAGLDGEEVGPRRNLNMPGHCVSIREMLDSLRRVAGDKVADRVRFEPDPFISRIVAGWPQNFDPQKSVELGFTTDPDFDSIIRVHIEDELGGRIAD</sequence>
<dbReference type="GO" id="GO:0016491">
    <property type="term" value="F:oxidoreductase activity"/>
    <property type="evidence" value="ECO:0007669"/>
    <property type="project" value="UniProtKB-KW"/>
</dbReference>
<dbReference type="EMBL" id="JAZHOF010000006">
    <property type="protein sequence ID" value="MEJ8572873.1"/>
    <property type="molecule type" value="Genomic_DNA"/>
</dbReference>
<dbReference type="InterPro" id="IPR050005">
    <property type="entry name" value="DenD"/>
</dbReference>
<keyword evidence="1" id="KW-0521">NADP</keyword>
<dbReference type="Proteomes" id="UP001378188">
    <property type="component" value="Unassembled WGS sequence"/>
</dbReference>
<gene>
    <name evidence="4" type="primary">denD</name>
    <name evidence="4" type="ORF">V3328_15390</name>
</gene>
<proteinExistence type="predicted"/>
<feature type="domain" description="NAD-dependent epimerase/dehydratase" evidence="3">
    <location>
        <begin position="3"/>
        <end position="197"/>
    </location>
</feature>
<dbReference type="PANTHER" id="PTHR43103">
    <property type="entry name" value="NUCLEOSIDE-DIPHOSPHATE-SUGAR EPIMERASE"/>
    <property type="match status" value="1"/>
</dbReference>
<dbReference type="CDD" id="cd05238">
    <property type="entry name" value="Gne_like_SDR_e"/>
    <property type="match status" value="1"/>
</dbReference>
<dbReference type="Gene3D" id="3.40.50.720">
    <property type="entry name" value="NAD(P)-binding Rossmann-like Domain"/>
    <property type="match status" value="1"/>
</dbReference>
<evidence type="ECO:0000313" key="5">
    <source>
        <dbReference type="Proteomes" id="UP001378188"/>
    </source>
</evidence>
<dbReference type="EC" id="1.1.1.410" evidence="4"/>
<dbReference type="InterPro" id="IPR001509">
    <property type="entry name" value="Epimerase_deHydtase"/>
</dbReference>
<keyword evidence="4" id="KW-0560">Oxidoreductase</keyword>
<keyword evidence="5" id="KW-1185">Reference proteome</keyword>
<protein>
    <submittedName>
        <fullName evidence="4">D-erythronate dehydrogenase</fullName>
        <ecNumber evidence="4">1.1.1.410</ecNumber>
    </submittedName>
</protein>
<keyword evidence="2" id="KW-0119">Carbohydrate metabolism</keyword>
<evidence type="ECO:0000259" key="3">
    <source>
        <dbReference type="Pfam" id="PF01370"/>
    </source>
</evidence>
<dbReference type="NCBIfam" id="NF043036">
    <property type="entry name" value="ErythonDh"/>
    <property type="match status" value="1"/>
</dbReference>
<dbReference type="PANTHER" id="PTHR43103:SF3">
    <property type="entry name" value="ADP-L-GLYCERO-D-MANNO-HEPTOSE-6-EPIMERASE"/>
    <property type="match status" value="1"/>
</dbReference>
<comment type="caution">
    <text evidence="4">The sequence shown here is derived from an EMBL/GenBank/DDBJ whole genome shotgun (WGS) entry which is preliminary data.</text>
</comment>
<dbReference type="InterPro" id="IPR036291">
    <property type="entry name" value="NAD(P)-bd_dom_sf"/>
</dbReference>
<evidence type="ECO:0000313" key="4">
    <source>
        <dbReference type="EMBL" id="MEJ8572873.1"/>
    </source>
</evidence>
<name>A0AAW9RR98_9HYPH</name>
<dbReference type="Pfam" id="PF01370">
    <property type="entry name" value="Epimerase"/>
    <property type="match status" value="1"/>
</dbReference>
<evidence type="ECO:0000256" key="1">
    <source>
        <dbReference type="ARBA" id="ARBA00022857"/>
    </source>
</evidence>
<organism evidence="4 5">
    <name type="scientific">Microbaculum marinum</name>
    <dbReference type="NCBI Taxonomy" id="1764581"/>
    <lineage>
        <taxon>Bacteria</taxon>
        <taxon>Pseudomonadati</taxon>
        <taxon>Pseudomonadota</taxon>
        <taxon>Alphaproteobacteria</taxon>
        <taxon>Hyphomicrobiales</taxon>
        <taxon>Tepidamorphaceae</taxon>
        <taxon>Microbaculum</taxon>
    </lineage>
</organism>
<dbReference type="SUPFAM" id="SSF51735">
    <property type="entry name" value="NAD(P)-binding Rossmann-fold domains"/>
    <property type="match status" value="1"/>
</dbReference>
<dbReference type="Gene3D" id="3.90.25.10">
    <property type="entry name" value="UDP-galactose 4-epimerase, domain 1"/>
    <property type="match status" value="1"/>
</dbReference>